<feature type="domain" description="Reductase C-terminal" evidence="6">
    <location>
        <begin position="325"/>
        <end position="419"/>
    </location>
</feature>
<dbReference type="InterPro" id="IPR036188">
    <property type="entry name" value="FAD/NAD-bd_sf"/>
</dbReference>
<evidence type="ECO:0000259" key="5">
    <source>
        <dbReference type="Pfam" id="PF07992"/>
    </source>
</evidence>
<dbReference type="InterPro" id="IPR016156">
    <property type="entry name" value="FAD/NAD-linked_Rdtase_dimer_sf"/>
</dbReference>
<evidence type="ECO:0000259" key="6">
    <source>
        <dbReference type="Pfam" id="PF14759"/>
    </source>
</evidence>
<comment type="cofactor">
    <cofactor evidence="1">
        <name>FAD</name>
        <dbReference type="ChEBI" id="CHEBI:57692"/>
    </cofactor>
</comment>
<dbReference type="Gene3D" id="3.50.50.60">
    <property type="entry name" value="FAD/NAD(P)-binding domain"/>
    <property type="match status" value="2"/>
</dbReference>
<evidence type="ECO:0000256" key="1">
    <source>
        <dbReference type="ARBA" id="ARBA00001974"/>
    </source>
</evidence>
<dbReference type="InterPro" id="IPR050446">
    <property type="entry name" value="FAD-oxidoreductase/Apoptosis"/>
</dbReference>
<dbReference type="Gene3D" id="3.30.390.30">
    <property type="match status" value="1"/>
</dbReference>
<dbReference type="Proteomes" id="UP001201873">
    <property type="component" value="Unassembled WGS sequence"/>
</dbReference>
<name>A0ABT0JV61_9ACTN</name>
<evidence type="ECO:0000256" key="4">
    <source>
        <dbReference type="ARBA" id="ARBA00023002"/>
    </source>
</evidence>
<dbReference type="PRINTS" id="PR00469">
    <property type="entry name" value="PNDRDTASEII"/>
</dbReference>
<sequence>MQRIVIVGAGMAGGRAAVELRKRGFEGDVVLVGAEAHRPYDRPPLSKAVLTGRIDDTTIPLTLDGVEVVTGRRATALRPGTLETDGGPLAYDGLVLATGSDPIPLPGDGPVRVLRTVDDAIGLREVLRPGLRLVIVGAGWIGAEVATTAAAAGVEVTVVEAADTPLRAALGAEIGAHTIDWYARAGVTLRLGVAVERTTADGLVLAGGELLPADEILVGIGARPDLGWLADSGLVLDRGIVVDEYLAATWSGVDGPPVVAVGDCAAWWSRRYERRLRVEHWDCAQHSPSVAAATLLRAPGPGAAAADSSTDAPATDAAVYDPVPYFWSEQFGRMVQYAGLADPDHELIYRGDPREPEPPAGTRPPGWSAGWFTADGTLRALVSIGRPMDVAPVRRLLVAGGTVDRKGFADLSVTMKELVAAG</sequence>
<dbReference type="RefSeq" id="WP_248823838.1">
    <property type="nucleotide sequence ID" value="NZ_JALKFT010000004.1"/>
</dbReference>
<dbReference type="InterPro" id="IPR028202">
    <property type="entry name" value="Reductase_C"/>
</dbReference>
<dbReference type="SUPFAM" id="SSF55424">
    <property type="entry name" value="FAD/NAD-linked reductases, dimerisation (C-terminal) domain"/>
    <property type="match status" value="1"/>
</dbReference>
<keyword evidence="8" id="KW-1185">Reference proteome</keyword>
<comment type="caution">
    <text evidence="7">The sequence shown here is derived from an EMBL/GenBank/DDBJ whole genome shotgun (WGS) entry which is preliminary data.</text>
</comment>
<proteinExistence type="predicted"/>
<evidence type="ECO:0000256" key="2">
    <source>
        <dbReference type="ARBA" id="ARBA00022630"/>
    </source>
</evidence>
<gene>
    <name evidence="7" type="ORF">MXD59_06440</name>
</gene>
<keyword evidence="2" id="KW-0285">Flavoprotein</keyword>
<keyword evidence="3" id="KW-0274">FAD</keyword>
<feature type="domain" description="FAD/NAD(P)-binding" evidence="5">
    <location>
        <begin position="3"/>
        <end position="285"/>
    </location>
</feature>
<protein>
    <submittedName>
        <fullName evidence="7">FAD-dependent oxidoreductase</fullName>
    </submittedName>
</protein>
<dbReference type="Pfam" id="PF14759">
    <property type="entry name" value="Reductase_C"/>
    <property type="match status" value="1"/>
</dbReference>
<accession>A0ABT0JV61</accession>
<dbReference type="Pfam" id="PF07992">
    <property type="entry name" value="Pyr_redox_2"/>
    <property type="match status" value="1"/>
</dbReference>
<dbReference type="PRINTS" id="PR00368">
    <property type="entry name" value="FADPNR"/>
</dbReference>
<evidence type="ECO:0000256" key="3">
    <source>
        <dbReference type="ARBA" id="ARBA00022827"/>
    </source>
</evidence>
<evidence type="ECO:0000313" key="8">
    <source>
        <dbReference type="Proteomes" id="UP001201873"/>
    </source>
</evidence>
<dbReference type="InterPro" id="IPR023753">
    <property type="entry name" value="FAD/NAD-binding_dom"/>
</dbReference>
<dbReference type="PANTHER" id="PTHR43557:SF2">
    <property type="entry name" value="RIESKE DOMAIN-CONTAINING PROTEIN-RELATED"/>
    <property type="match status" value="1"/>
</dbReference>
<dbReference type="SUPFAM" id="SSF51905">
    <property type="entry name" value="FAD/NAD(P)-binding domain"/>
    <property type="match status" value="2"/>
</dbReference>
<keyword evidence="4" id="KW-0560">Oxidoreductase</keyword>
<dbReference type="EMBL" id="JALKFT010000004">
    <property type="protein sequence ID" value="MCK9875419.1"/>
    <property type="molecule type" value="Genomic_DNA"/>
</dbReference>
<reference evidence="7 8" key="1">
    <citation type="submission" date="2022-04" db="EMBL/GenBank/DDBJ databases">
        <title>Genome diversity in the genus Frankia.</title>
        <authorList>
            <person name="Carlos-Shanley C."/>
            <person name="Hahn D."/>
        </authorList>
    </citation>
    <scope>NUCLEOTIDE SEQUENCE [LARGE SCALE GENOMIC DNA]</scope>
    <source>
        <strain evidence="7 8">Ag45/Mut15</strain>
    </source>
</reference>
<dbReference type="PANTHER" id="PTHR43557">
    <property type="entry name" value="APOPTOSIS-INDUCING FACTOR 1"/>
    <property type="match status" value="1"/>
</dbReference>
<organism evidence="7 8">
    <name type="scientific">Frankia umida</name>
    <dbReference type="NCBI Taxonomy" id="573489"/>
    <lineage>
        <taxon>Bacteria</taxon>
        <taxon>Bacillati</taxon>
        <taxon>Actinomycetota</taxon>
        <taxon>Actinomycetes</taxon>
        <taxon>Frankiales</taxon>
        <taxon>Frankiaceae</taxon>
        <taxon>Frankia</taxon>
    </lineage>
</organism>
<evidence type="ECO:0000313" key="7">
    <source>
        <dbReference type="EMBL" id="MCK9875419.1"/>
    </source>
</evidence>